<comment type="caution">
    <text evidence="2">The sequence shown here is derived from an EMBL/GenBank/DDBJ whole genome shotgun (WGS) entry which is preliminary data.</text>
</comment>
<evidence type="ECO:0000256" key="1">
    <source>
        <dbReference type="SAM" id="SignalP"/>
    </source>
</evidence>
<dbReference type="EMBL" id="BAAAMR010000015">
    <property type="protein sequence ID" value="GAA2130672.1"/>
    <property type="molecule type" value="Genomic_DNA"/>
</dbReference>
<gene>
    <name evidence="2" type="ORF">GCM10009727_22750</name>
</gene>
<feature type="chain" id="PRO_5047513466" evidence="1">
    <location>
        <begin position="21"/>
        <end position="278"/>
    </location>
</feature>
<name>A0ABN2YSG1_9ACTN</name>
<dbReference type="Proteomes" id="UP001501020">
    <property type="component" value="Unassembled WGS sequence"/>
</dbReference>
<proteinExistence type="predicted"/>
<evidence type="ECO:0000313" key="2">
    <source>
        <dbReference type="EMBL" id="GAA2130672.1"/>
    </source>
</evidence>
<organism evidence="2 3">
    <name type="scientific">Actinomadura napierensis</name>
    <dbReference type="NCBI Taxonomy" id="267854"/>
    <lineage>
        <taxon>Bacteria</taxon>
        <taxon>Bacillati</taxon>
        <taxon>Actinomycetota</taxon>
        <taxon>Actinomycetes</taxon>
        <taxon>Streptosporangiales</taxon>
        <taxon>Thermomonosporaceae</taxon>
        <taxon>Actinomadura</taxon>
    </lineage>
</organism>
<sequence length="278" mass="27736">MVLGLLVLASQTLGAPSAGATSIPVGSVHAVSASSPVNTLASKEPFRAKCPSGQRVLGGGALTVGGVHAVITELQPIHTAAGDSFEANAAADQFGIPVAWNFQVFAFCATVPDALGLRITSHANAPTSNPNDQAAVGCTTGQVIGAGGKIDNGNGQVDLGLTTNTSGSFPTSVAAFAKEDADGFAGNYTVTGYSVCAKANVFGDFQQFKTGAVQQASVPCPPGTGLIGLAGSTSVPGAHLQQIAPHTANAPTLGDFGVQTSVPRSEPLSMETIVFCAN</sequence>
<feature type="signal peptide" evidence="1">
    <location>
        <begin position="1"/>
        <end position="20"/>
    </location>
</feature>
<keyword evidence="3" id="KW-1185">Reference proteome</keyword>
<protein>
    <submittedName>
        <fullName evidence="2">Uncharacterized protein</fullName>
    </submittedName>
</protein>
<reference evidence="2 3" key="1">
    <citation type="journal article" date="2019" name="Int. J. Syst. Evol. Microbiol.">
        <title>The Global Catalogue of Microorganisms (GCM) 10K type strain sequencing project: providing services to taxonomists for standard genome sequencing and annotation.</title>
        <authorList>
            <consortium name="The Broad Institute Genomics Platform"/>
            <consortium name="The Broad Institute Genome Sequencing Center for Infectious Disease"/>
            <person name="Wu L."/>
            <person name="Ma J."/>
        </authorList>
    </citation>
    <scope>NUCLEOTIDE SEQUENCE [LARGE SCALE GENOMIC DNA]</scope>
    <source>
        <strain evidence="2 3">JCM 13850</strain>
    </source>
</reference>
<accession>A0ABN2YSG1</accession>
<keyword evidence="1" id="KW-0732">Signal</keyword>
<evidence type="ECO:0000313" key="3">
    <source>
        <dbReference type="Proteomes" id="UP001501020"/>
    </source>
</evidence>